<dbReference type="KEGG" id="ptm:GSPATT00036853001"/>
<keyword evidence="2" id="KW-1185">Reference proteome</keyword>
<proteinExistence type="predicted"/>
<organism evidence="1 2">
    <name type="scientific">Paramecium tetraurelia</name>
    <dbReference type="NCBI Taxonomy" id="5888"/>
    <lineage>
        <taxon>Eukaryota</taxon>
        <taxon>Sar</taxon>
        <taxon>Alveolata</taxon>
        <taxon>Ciliophora</taxon>
        <taxon>Intramacronucleata</taxon>
        <taxon>Oligohymenophorea</taxon>
        <taxon>Peniculida</taxon>
        <taxon>Parameciidae</taxon>
        <taxon>Paramecium</taxon>
    </lineage>
</organism>
<dbReference type="Proteomes" id="UP000000600">
    <property type="component" value="Unassembled WGS sequence"/>
</dbReference>
<evidence type="ECO:0008006" key="3">
    <source>
        <dbReference type="Google" id="ProtNLM"/>
    </source>
</evidence>
<accession>A0CBA3</accession>
<dbReference type="OrthoDB" id="298777at2759"/>
<reference evidence="1 2" key="1">
    <citation type="journal article" date="2006" name="Nature">
        <title>Global trends of whole-genome duplications revealed by the ciliate Paramecium tetraurelia.</title>
        <authorList>
            <consortium name="Genoscope"/>
            <person name="Aury J.-M."/>
            <person name="Jaillon O."/>
            <person name="Duret L."/>
            <person name="Noel B."/>
            <person name="Jubin C."/>
            <person name="Porcel B.M."/>
            <person name="Segurens B."/>
            <person name="Daubin V."/>
            <person name="Anthouard V."/>
            <person name="Aiach N."/>
            <person name="Arnaiz O."/>
            <person name="Billaut A."/>
            <person name="Beisson J."/>
            <person name="Blanc I."/>
            <person name="Bouhouche K."/>
            <person name="Camara F."/>
            <person name="Duharcourt S."/>
            <person name="Guigo R."/>
            <person name="Gogendeau D."/>
            <person name="Katinka M."/>
            <person name="Keller A.-M."/>
            <person name="Kissmehl R."/>
            <person name="Klotz C."/>
            <person name="Koll F."/>
            <person name="Le Moue A."/>
            <person name="Lepere C."/>
            <person name="Malinsky S."/>
            <person name="Nowacki M."/>
            <person name="Nowak J.K."/>
            <person name="Plattner H."/>
            <person name="Poulain J."/>
            <person name="Ruiz F."/>
            <person name="Serrano V."/>
            <person name="Zagulski M."/>
            <person name="Dessen P."/>
            <person name="Betermier M."/>
            <person name="Weissenbach J."/>
            <person name="Scarpelli C."/>
            <person name="Schachter V."/>
            <person name="Sperling L."/>
            <person name="Meyer E."/>
            <person name="Cohen J."/>
            <person name="Wincker P."/>
        </authorList>
    </citation>
    <scope>NUCLEOTIDE SEQUENCE [LARGE SCALE GENOMIC DNA]</scope>
    <source>
        <strain evidence="1 2">Stock d4-2</strain>
    </source>
</reference>
<dbReference type="OMA" id="ENQINQW"/>
<dbReference type="PANTHER" id="PTHR33706:SF1">
    <property type="entry name" value="TPR REPEAT PROTEIN"/>
    <property type="match status" value="1"/>
</dbReference>
<evidence type="ECO:0000313" key="1">
    <source>
        <dbReference type="EMBL" id="CAK68070.1"/>
    </source>
</evidence>
<dbReference type="EMBL" id="CT868057">
    <property type="protein sequence ID" value="CAK68070.1"/>
    <property type="molecule type" value="Genomic_DNA"/>
</dbReference>
<dbReference type="AlphaFoldDB" id="A0CBA3"/>
<protein>
    <recommendedName>
        <fullName evidence="3">B box-type domain-containing protein</fullName>
    </recommendedName>
</protein>
<evidence type="ECO:0000313" key="2">
    <source>
        <dbReference type="Proteomes" id="UP000000600"/>
    </source>
</evidence>
<dbReference type="RefSeq" id="XP_001435467.1">
    <property type="nucleotide sequence ID" value="XM_001435430.1"/>
</dbReference>
<dbReference type="PANTHER" id="PTHR33706">
    <property type="entry name" value="MORN VARIANT REPEAT PROTEIN"/>
    <property type="match status" value="1"/>
</dbReference>
<sequence>MNSFCQIHGNQLITHICTFNHDCQKRMCPDCQYDHQKIVPGQKIIPITKFIEEMNSTIFEYDSTTEDIIEKKIKINFETILVDILNLSQKAQDNIRKIFEEIRQRDDSYLKLFGEHPLEMSLKDLKKLTNIRHNQIFEKWKNQKKILLQMVENNVNSIYNSIGNITMTLENQINQWIEEKSTNIDHDSPFSYESLQFPLYFGIRHGQTSSKRLGVFEEYGQIKLNENMNIINQKGFVLNQQKLKLTEFSTKILQDSGYLQYLRDGVVLKTERISDINQSLQIIKNLEQVQHLRWEGSHGQQLQKVGLWSAFWQGKKLDIGGRYNEDGQKIDQWIELSNIYQSQCQVTETGKYQNGRKKGYWHTIYKGQLIGGGQYDEKQENKVGQWKEIHLNFNKFNYIIHLQLMPNIL</sequence>
<name>A0CBA3_PARTE</name>
<dbReference type="GeneID" id="5021246"/>
<dbReference type="InParanoid" id="A0CBA3"/>
<dbReference type="HOGENOM" id="CLU_673471_0_0_1"/>
<gene>
    <name evidence="1" type="ORF">GSPATT00036853001</name>
</gene>